<dbReference type="InterPro" id="IPR036291">
    <property type="entry name" value="NAD(P)-bd_dom_sf"/>
</dbReference>
<dbReference type="InParanoid" id="A0A6L2Q0P3"/>
<name>A0A6L2Q0P3_COPFO</name>
<evidence type="ECO:0000259" key="5">
    <source>
        <dbReference type="SMART" id="SM00829"/>
    </source>
</evidence>
<keyword evidence="1" id="KW-0596">Phosphopantetheine</keyword>
<evidence type="ECO:0000256" key="1">
    <source>
        <dbReference type="ARBA" id="ARBA00022450"/>
    </source>
</evidence>
<reference evidence="7" key="1">
    <citation type="submission" date="2020-01" db="EMBL/GenBank/DDBJ databases">
        <title>Draft genome sequence of the Termite Coptotermes fromosanus.</title>
        <authorList>
            <person name="Itakura S."/>
            <person name="Yosikawa Y."/>
            <person name="Umezawa K."/>
        </authorList>
    </citation>
    <scope>NUCLEOTIDE SEQUENCE [LARGE SCALE GENOMIC DNA]</scope>
</reference>
<dbReference type="CDD" id="cd05195">
    <property type="entry name" value="enoyl_red"/>
    <property type="match status" value="1"/>
</dbReference>
<dbReference type="PANTHER" id="PTHR43775">
    <property type="entry name" value="FATTY ACID SYNTHASE"/>
    <property type="match status" value="1"/>
</dbReference>
<evidence type="ECO:0000313" key="7">
    <source>
        <dbReference type="Proteomes" id="UP000502823"/>
    </source>
</evidence>
<dbReference type="Gene3D" id="3.40.50.720">
    <property type="entry name" value="NAD(P)-binding Rossmann-like Domain"/>
    <property type="match status" value="1"/>
</dbReference>
<organism evidence="6 7">
    <name type="scientific">Coptotermes formosanus</name>
    <name type="common">Formosan subterranean termite</name>
    <dbReference type="NCBI Taxonomy" id="36987"/>
    <lineage>
        <taxon>Eukaryota</taxon>
        <taxon>Metazoa</taxon>
        <taxon>Ecdysozoa</taxon>
        <taxon>Arthropoda</taxon>
        <taxon>Hexapoda</taxon>
        <taxon>Insecta</taxon>
        <taxon>Pterygota</taxon>
        <taxon>Neoptera</taxon>
        <taxon>Polyneoptera</taxon>
        <taxon>Dictyoptera</taxon>
        <taxon>Blattodea</taxon>
        <taxon>Blattoidea</taxon>
        <taxon>Termitoidae</taxon>
        <taxon>Rhinotermitidae</taxon>
        <taxon>Coptotermes</taxon>
    </lineage>
</organism>
<accession>A0A6L2Q0P3</accession>
<protein>
    <submittedName>
        <fullName evidence="6">Uncharacterized protein</fullName>
    </submittedName>
</protein>
<keyword evidence="3" id="KW-0808">Transferase</keyword>
<dbReference type="CDD" id="cd08954">
    <property type="entry name" value="KR_1_FAS_SDR_x"/>
    <property type="match status" value="1"/>
</dbReference>
<evidence type="ECO:0000259" key="4">
    <source>
        <dbReference type="SMART" id="SM00822"/>
    </source>
</evidence>
<sequence>MQKGESVLIHSGSGGVGQAAINICLHAGCTVYTTVGTQEKRDFIKKQFPQLTDRNIGNSRDTSFEQLIMSETNGRGVDIVLNSLAEEKLQASVRCLAQGGRFLEIGKFDLDSNNRLGMKMFLKETSFHGVMLDKVFSSSPKIKKMLYDLVKEGISSGVVRPLNRTVFPSTEVEQAFRYMAAGKHTGKVLVQFRPEEERKVVIPALWLMQVHPRYFCNPNYTYIIAGGLGGFGLELADWLVLRGARKLVLSSHTGVRTGYQSFRVRVWRSYGATVVISLADITTKSGVRDLLSGANSLGQVDAIFNLAVVLRDRLLENQTEADFVTSAGPKSLATHHLDVLSRQMCPHLRHFVVFSSVSCGRGNAGQTNYGMNNSVMERICEARVRNGLPGLAVQWGAVGDVGLLAEKEEEQPDIQIGGTLLQKVSSCLEVLDGFMKEPYPVVASMVVAEKHVGNGGSDNLTACIANLMGMSNITKFPKICEQFMSKFFCEIILCA</sequence>
<proteinExistence type="predicted"/>
<dbReference type="GO" id="GO:0004312">
    <property type="term" value="F:fatty acid synthase activity"/>
    <property type="evidence" value="ECO:0007669"/>
    <property type="project" value="TreeGrafter"/>
</dbReference>
<dbReference type="Pfam" id="PF13602">
    <property type="entry name" value="ADH_zinc_N_2"/>
    <property type="match status" value="1"/>
</dbReference>
<dbReference type="InterPro" id="IPR020843">
    <property type="entry name" value="ER"/>
</dbReference>
<dbReference type="InterPro" id="IPR013968">
    <property type="entry name" value="PKS_KR"/>
</dbReference>
<dbReference type="FunFam" id="3.40.50.720:FF:000209">
    <property type="entry name" value="Polyketide synthase Pks12"/>
    <property type="match status" value="1"/>
</dbReference>
<gene>
    <name evidence="6" type="ORF">Cfor_10890</name>
</gene>
<dbReference type="SMART" id="SM00822">
    <property type="entry name" value="PKS_KR"/>
    <property type="match status" value="1"/>
</dbReference>
<keyword evidence="2" id="KW-0597">Phosphoprotein</keyword>
<dbReference type="Pfam" id="PF08659">
    <property type="entry name" value="KR"/>
    <property type="match status" value="1"/>
</dbReference>
<evidence type="ECO:0000313" key="6">
    <source>
        <dbReference type="EMBL" id="GFG38386.1"/>
    </source>
</evidence>
<dbReference type="Proteomes" id="UP000502823">
    <property type="component" value="Unassembled WGS sequence"/>
</dbReference>
<feature type="domain" description="Enoyl reductase (ER)" evidence="5">
    <location>
        <begin position="1"/>
        <end position="190"/>
    </location>
</feature>
<dbReference type="OrthoDB" id="3509362at2759"/>
<dbReference type="SMART" id="SM00829">
    <property type="entry name" value="PKS_ER"/>
    <property type="match status" value="1"/>
</dbReference>
<evidence type="ECO:0000256" key="3">
    <source>
        <dbReference type="ARBA" id="ARBA00022679"/>
    </source>
</evidence>
<feature type="domain" description="Ketoreductase" evidence="4">
    <location>
        <begin position="220"/>
        <end position="401"/>
    </location>
</feature>
<comment type="caution">
    <text evidence="6">The sequence shown here is derived from an EMBL/GenBank/DDBJ whole genome shotgun (WGS) entry which is preliminary data.</text>
</comment>
<dbReference type="PANTHER" id="PTHR43775:SF23">
    <property type="entry name" value="FATTY ACID SYNTHASE 3"/>
    <property type="match status" value="1"/>
</dbReference>
<dbReference type="GO" id="GO:0006633">
    <property type="term" value="P:fatty acid biosynthetic process"/>
    <property type="evidence" value="ECO:0007669"/>
    <property type="project" value="TreeGrafter"/>
</dbReference>
<dbReference type="SUPFAM" id="SSF51735">
    <property type="entry name" value="NAD(P)-binding Rossmann-fold domains"/>
    <property type="match status" value="2"/>
</dbReference>
<dbReference type="Gene3D" id="3.90.180.10">
    <property type="entry name" value="Medium-chain alcohol dehydrogenases, catalytic domain"/>
    <property type="match status" value="1"/>
</dbReference>
<evidence type="ECO:0000256" key="2">
    <source>
        <dbReference type="ARBA" id="ARBA00022553"/>
    </source>
</evidence>
<dbReference type="AlphaFoldDB" id="A0A6L2Q0P3"/>
<dbReference type="InterPro" id="IPR057326">
    <property type="entry name" value="KR_dom"/>
</dbReference>
<keyword evidence="7" id="KW-1185">Reference proteome</keyword>
<dbReference type="GO" id="GO:0016491">
    <property type="term" value="F:oxidoreductase activity"/>
    <property type="evidence" value="ECO:0007669"/>
    <property type="project" value="InterPro"/>
</dbReference>
<dbReference type="InterPro" id="IPR050091">
    <property type="entry name" value="PKS_NRPS_Biosynth_Enz"/>
</dbReference>
<dbReference type="EMBL" id="BLKM01000770">
    <property type="protein sequence ID" value="GFG38386.1"/>
    <property type="molecule type" value="Genomic_DNA"/>
</dbReference>